<dbReference type="GO" id="GO:0005737">
    <property type="term" value="C:cytoplasm"/>
    <property type="evidence" value="ECO:0000318"/>
    <property type="project" value="GO_Central"/>
</dbReference>
<evidence type="ECO:0000259" key="10">
    <source>
        <dbReference type="PROSITE" id="PS51987"/>
    </source>
</evidence>
<dbReference type="OrthoDB" id="1936100at2759"/>
<organism evidence="11 13">
    <name type="scientific">Trypanosoma brucei brucei (strain 927/4 GUTat10.1)</name>
    <dbReference type="NCBI Taxonomy" id="185431"/>
    <lineage>
        <taxon>Eukaryota</taxon>
        <taxon>Discoba</taxon>
        <taxon>Euglenozoa</taxon>
        <taxon>Kinetoplastea</taxon>
        <taxon>Metakinetoplastina</taxon>
        <taxon>Trypanosomatida</taxon>
        <taxon>Trypanosomatidae</taxon>
        <taxon>Trypanosoma</taxon>
    </lineage>
</organism>
<evidence type="ECO:0000256" key="5">
    <source>
        <dbReference type="ARBA" id="ARBA00022598"/>
    </source>
</evidence>
<name>Q57ZJ2_TRYB2</name>
<dbReference type="FunFam" id="3.30.590.10:FF:000011">
    <property type="entry name" value="Glutamine synthetase"/>
    <property type="match status" value="1"/>
</dbReference>
<dbReference type="GeneID" id="3658710"/>
<dbReference type="KEGG" id="tbr:Tb927.7.4970"/>
<dbReference type="AlphaFoldDB" id="Q57ZJ2"/>
<dbReference type="InParanoid" id="Q57ZJ2"/>
<dbReference type="SUPFAM" id="SSF55931">
    <property type="entry name" value="Glutamine synthetase/guanido kinase"/>
    <property type="match status" value="1"/>
</dbReference>
<reference evidence="12 13" key="3">
    <citation type="journal article" date="2005" name="Science">
        <title>The genome of the African trypanosome Trypanosoma brucei.</title>
        <authorList>
            <person name="Berriman M."/>
            <person name="Ghedin E."/>
            <person name="Hertz-Fowler C."/>
            <person name="Blandin G."/>
            <person name="Renauld H."/>
            <person name="Bartholomeu D.C."/>
            <person name="Lennard N.J."/>
            <person name="Caler E."/>
            <person name="Hamlin N.E."/>
            <person name="Haas B."/>
            <person name="Bohme U."/>
            <person name="Hannick L."/>
            <person name="Aslett M.A."/>
            <person name="Shallom J."/>
            <person name="Marcello L."/>
            <person name="Hou L."/>
            <person name="Wickstead B."/>
            <person name="Alsmark U.C."/>
            <person name="Arrowsmith C."/>
            <person name="Atkin R.J."/>
            <person name="Barron A.J."/>
            <person name="Bringaud F."/>
            <person name="Brooks K."/>
            <person name="Carrington M."/>
            <person name="Cherevach I."/>
            <person name="Chillingworth T.J."/>
            <person name="Churcher C."/>
            <person name="Clark L.N."/>
            <person name="Corton C.H."/>
            <person name="Cronin A."/>
            <person name="Davies R.M."/>
            <person name="Doggett J."/>
            <person name="Djikeng A."/>
            <person name="Feldblyum T."/>
            <person name="Field M.C."/>
            <person name="Fraser A."/>
            <person name="Goodhead I."/>
            <person name="Hance Z."/>
            <person name="Harper D."/>
            <person name="Harris B.R."/>
            <person name="Hauser H."/>
            <person name="Hostetler J."/>
            <person name="Ivens A."/>
            <person name="Jagels K."/>
            <person name="Johnson D."/>
            <person name="Johnson J."/>
            <person name="Jones K."/>
            <person name="Kerhornou A.X."/>
            <person name="Koo H."/>
            <person name="Larke N."/>
            <person name="Landfear S."/>
            <person name="Larkin C."/>
            <person name="Leech V."/>
            <person name="Line A."/>
            <person name="Lord A."/>
            <person name="Macleod A."/>
            <person name="Mooney P.J."/>
            <person name="Moule S."/>
            <person name="Martin D.M."/>
            <person name="Morgan G.W."/>
            <person name="Mungall K."/>
            <person name="Norbertczak H."/>
            <person name="Ormond D."/>
            <person name="Pai G."/>
            <person name="Peacock C.S."/>
            <person name="Peterson J."/>
            <person name="Quail M.A."/>
            <person name="Rabbinowitsch E."/>
            <person name="Rajandream M.A."/>
            <person name="Reitter C."/>
            <person name="Salzberg S.L."/>
            <person name="Sanders M."/>
            <person name="Schobel S."/>
            <person name="Sharp S."/>
            <person name="Simmonds M."/>
            <person name="Simpson A.J."/>
            <person name="Tallon L."/>
            <person name="Turner C.M."/>
            <person name="Tait A."/>
            <person name="Tivey A.R."/>
            <person name="Van Aken S."/>
            <person name="Walker D."/>
            <person name="Wanless D."/>
            <person name="Wang S."/>
            <person name="White B."/>
            <person name="White O."/>
            <person name="Whitehead S."/>
            <person name="Woodward J."/>
            <person name="Wortman J."/>
            <person name="Adams M.D."/>
            <person name="Embley T.M."/>
            <person name="Gull K."/>
            <person name="Ullu E."/>
            <person name="Barry J.D."/>
            <person name="Fairlamb A.H."/>
            <person name="Opperdoes F."/>
            <person name="Barrell B.G."/>
            <person name="Donelson J.E."/>
            <person name="Hall N."/>
            <person name="Fraser C.M."/>
            <person name="Melville S.E."/>
            <person name="El-Sayed N.M."/>
        </authorList>
    </citation>
    <scope>NUCLEOTIDE SEQUENCE [LARGE SCALE GENOMIC DNA]</scope>
    <source>
        <strain evidence="12 13">927/4 GUTat10.1</strain>
    </source>
</reference>
<dbReference type="PANTHER" id="PTHR20852">
    <property type="entry name" value="GLUTAMINE SYNTHETASE"/>
    <property type="match status" value="1"/>
</dbReference>
<dbReference type="GO" id="GO:0005524">
    <property type="term" value="F:ATP binding"/>
    <property type="evidence" value="ECO:0007669"/>
    <property type="project" value="UniProtKB-KW"/>
</dbReference>
<dbReference type="InterPro" id="IPR050292">
    <property type="entry name" value="Glutamine_Synthetase"/>
</dbReference>
<evidence type="ECO:0000256" key="2">
    <source>
        <dbReference type="ARBA" id="ARBA00009897"/>
    </source>
</evidence>
<gene>
    <name evidence="12" type="primary">Tb07.27E10.120</name>
    <name evidence="11" type="ORF">Tb927.7.4970</name>
</gene>
<dbReference type="eggNOG" id="KOG0683">
    <property type="taxonomic scope" value="Eukaryota"/>
</dbReference>
<keyword evidence="5 11" id="KW-0436">Ligase</keyword>
<dbReference type="PaxDb" id="5691-AAZ12561"/>
<evidence type="ECO:0000256" key="7">
    <source>
        <dbReference type="ARBA" id="ARBA00022840"/>
    </source>
</evidence>
<dbReference type="GO" id="GO:0004356">
    <property type="term" value="F:glutamine synthetase activity"/>
    <property type="evidence" value="ECO:0000318"/>
    <property type="project" value="GO_Central"/>
</dbReference>
<dbReference type="PROSITE" id="PS00181">
    <property type="entry name" value="GLNA_ATP"/>
    <property type="match status" value="1"/>
</dbReference>
<keyword evidence="4" id="KW-0963">Cytoplasm</keyword>
<evidence type="ECO:0000256" key="6">
    <source>
        <dbReference type="ARBA" id="ARBA00022741"/>
    </source>
</evidence>
<accession>Q57ZJ2</accession>
<reference evidence="12" key="5">
    <citation type="submission" date="2005-04" db="EMBL/GenBank/DDBJ databases">
        <title>Sequencing, closure, and annotation of Trypanosoma brucei chromosomes 2 through 8.</title>
        <authorList>
            <person name="Ghedin E."/>
            <person name="Blandin G."/>
            <person name="Bartholomeu D."/>
            <person name="Caler E."/>
            <person name="Haas B."/>
            <person name="Hannick L."/>
            <person name="Shallom J."/>
            <person name="Hou L."/>
            <person name="Djikeng A."/>
            <person name="Feldblyum T."/>
            <person name="Hostetler J."/>
            <person name="Johnson J."/>
            <person name="Jones K."/>
            <person name="Koo H.L."/>
            <person name="Larkin C."/>
            <person name="Pai G."/>
            <person name="Peterson J."/>
            <person name="Khalak H.G."/>
            <person name="Salzberg S."/>
            <person name="Simpson A.J."/>
            <person name="Tallon L."/>
            <person name="Van Aken S."/>
            <person name="Wanless D."/>
            <person name="White O."/>
            <person name="Wortman J."/>
            <person name="Fraser C.M."/>
            <person name="El-Sayed N.M.A."/>
        </authorList>
    </citation>
    <scope>NUCLEOTIDE SEQUENCE</scope>
    <source>
        <strain evidence="12">927/4 GUTat10.1</strain>
    </source>
</reference>
<dbReference type="EC" id="6.3.1.2" evidence="3"/>
<reference evidence="11" key="4">
    <citation type="submission" date="2005-04" db="EMBL/GenBank/DDBJ databases">
        <title>.</title>
        <authorList>
            <person name="Ghedin E."/>
            <person name="Blandin G."/>
            <person name="Bartholomeu D."/>
            <person name="Caler E."/>
            <person name="Haas B."/>
            <person name="Hannick L."/>
            <person name="Shallom J."/>
            <person name="Hou L."/>
            <person name="Djikeng A."/>
            <person name="Feldblyum T."/>
            <person name="Hostetler J."/>
            <person name="Johnson J."/>
            <person name="Jones K."/>
            <person name="Koo H.L."/>
            <person name="Larkin C."/>
            <person name="Pai G."/>
            <person name="Peterson J."/>
            <person name="Khalak H.G."/>
            <person name="Salzberg S."/>
            <person name="Simpson A.J."/>
            <person name="Tallon L."/>
            <person name="Van Aken S."/>
            <person name="Wanless D."/>
            <person name="White O."/>
            <person name="Wortman J."/>
            <person name="Fraser C.M."/>
            <person name="El-Sayed N.M.A."/>
        </authorList>
    </citation>
    <scope>NUCLEOTIDE SEQUENCE</scope>
    <source>
        <strain evidence="11">GUTat10.1</strain>
    </source>
</reference>
<keyword evidence="13" id="KW-1185">Reference proteome</keyword>
<dbReference type="Gene3D" id="3.10.20.70">
    <property type="entry name" value="Glutamine synthetase, N-terminal domain"/>
    <property type="match status" value="1"/>
</dbReference>
<evidence type="ECO:0000256" key="9">
    <source>
        <dbReference type="RuleBase" id="RU000384"/>
    </source>
</evidence>
<dbReference type="EMBL" id="AC105378">
    <property type="protein sequence ID" value="AAX79489.1"/>
    <property type="molecule type" value="Genomic_DNA"/>
</dbReference>
<comment type="subcellular location">
    <subcellularLocation>
        <location evidence="1">Cytoplasm</location>
    </subcellularLocation>
</comment>
<sequence>MLSGITFEIFLFNFEIYHDFSSPLLFSLAIRIVIACGIPSMTNSSVQQVGCRVTYIWLSGKDSHHDIRSKDRTIYISPDDLEKDPKELLRLDMFPVWNFDGSSTGQAEGLITEIHIKPVNAYHCCIPRASSSVPWIVVLAECFLPTGEPTPDNSRAVARRIFDKGLGTHPWFGMEQEYFLVKDGHPYGWCPTCPPASQGPYYCATGSECIRGRKHVDLHYEVCLQMGLKICGTNAEVAFGQWEFQVGPCEGIEMGDQLVVARWVLLRILELEGLDADFRAKPILGDWNGSGLHTNFSTEATRAPGGLEVIYQYIERLKETSSKDIIFYGVDNNERLIGKHETSKLNETTFGIGTRGTSIRIPTAVAAAQSGYMEDRRPAAGADPYLVSSRLFASCLSVDAVELDFSSPRHEREWMASTSKV</sequence>
<dbReference type="InterPro" id="IPR014746">
    <property type="entry name" value="Gln_synth/guanido_kin_cat_dom"/>
</dbReference>
<dbReference type="Proteomes" id="UP000008524">
    <property type="component" value="Chromosome 7"/>
</dbReference>
<evidence type="ECO:0000313" key="12">
    <source>
        <dbReference type="EMBL" id="AAZ12561.1"/>
    </source>
</evidence>
<dbReference type="InterPro" id="IPR008146">
    <property type="entry name" value="Gln_synth_cat_dom"/>
</dbReference>
<reference evidence="12" key="2">
    <citation type="journal article" date="2005" name="Science">
        <title>Comparative genomics of trypanosomatid parasitic protozoa.</title>
        <authorList>
            <person name="El-Sayed N.M."/>
            <person name="Myler P.J."/>
            <person name="Blandin G."/>
            <person name="Berriman M."/>
            <person name="Crabtree J."/>
            <person name="Aggarwal G."/>
            <person name="Caler E."/>
            <person name="Renauld H."/>
            <person name="Worthey E.A."/>
            <person name="Hertz-Fowler C."/>
            <person name="Ghedin E."/>
            <person name="Peacock C."/>
            <person name="Bartholomeu D.C."/>
            <person name="Haas B.J."/>
            <person name="Tran A.N."/>
            <person name="Wortman J.R."/>
            <person name="Alsmark U.C."/>
            <person name="Angiuoli S."/>
            <person name="Anupama A."/>
            <person name="Badger J."/>
            <person name="Bringaud F."/>
            <person name="Cadag E."/>
            <person name="Carlton J.M."/>
            <person name="Cerqueira G.C."/>
            <person name="Creasy T."/>
            <person name="Delcher A.L."/>
            <person name="Djikeng A."/>
            <person name="Embley T.M."/>
            <person name="Hauser C."/>
            <person name="Ivens A.C."/>
            <person name="Kummerfeld S.K."/>
            <person name="Pereira-Leal J.B."/>
            <person name="Nilsson D."/>
            <person name="Peterson J."/>
            <person name="Salzberg S.L."/>
            <person name="Shallom J."/>
            <person name="Silva J.C."/>
            <person name="Sundaram J."/>
            <person name="Westenberger S."/>
            <person name="White O."/>
            <person name="Melville S.E."/>
            <person name="Donelson J.E."/>
            <person name="Andersson B."/>
            <person name="Stuart K.D."/>
            <person name="Hall N."/>
        </authorList>
    </citation>
    <scope>NUCLEOTIDE SEQUENCE</scope>
    <source>
        <strain evidence="12">927/4 GUTat10.1</strain>
    </source>
</reference>
<evidence type="ECO:0000256" key="4">
    <source>
        <dbReference type="ARBA" id="ARBA00022490"/>
    </source>
</evidence>
<dbReference type="PROSITE" id="PS51987">
    <property type="entry name" value="GS_CATALYTIC"/>
    <property type="match status" value="1"/>
</dbReference>
<dbReference type="InterPro" id="IPR027303">
    <property type="entry name" value="Gln_synth_gly_rich_site"/>
</dbReference>
<evidence type="ECO:0000313" key="11">
    <source>
        <dbReference type="EMBL" id="AAX79489.1"/>
    </source>
</evidence>
<keyword evidence="7" id="KW-0067">ATP-binding</keyword>
<dbReference type="EMBL" id="CP000070">
    <property type="protein sequence ID" value="AAZ12561.1"/>
    <property type="molecule type" value="Genomic_DNA"/>
</dbReference>
<dbReference type="PANTHER" id="PTHR20852:SF57">
    <property type="entry name" value="GLUTAMINE SYNTHETASE 2 CYTOPLASMIC"/>
    <property type="match status" value="1"/>
</dbReference>
<dbReference type="InterPro" id="IPR036651">
    <property type="entry name" value="Gln_synt_N_sf"/>
</dbReference>
<dbReference type="FunCoup" id="Q57ZJ2">
    <property type="interactions" value="267"/>
</dbReference>
<evidence type="ECO:0000313" key="13">
    <source>
        <dbReference type="Proteomes" id="UP000008524"/>
    </source>
</evidence>
<reference evidence="11" key="1">
    <citation type="submission" date="2002-05" db="EMBL/GenBank/DDBJ databases">
        <authorList>
            <person name="El-Sayed N.M."/>
            <person name="Khalak H."/>
            <person name="Adams M.D."/>
        </authorList>
    </citation>
    <scope>NUCLEOTIDE SEQUENCE</scope>
    <source>
        <strain evidence="11">GUTat10.1</strain>
    </source>
</reference>
<dbReference type="Pfam" id="PF00120">
    <property type="entry name" value="Gln-synt_C"/>
    <property type="match status" value="1"/>
</dbReference>
<dbReference type="RefSeq" id="XP_846120.1">
    <property type="nucleotide sequence ID" value="XM_841027.1"/>
</dbReference>
<proteinExistence type="inferred from homology"/>
<dbReference type="OMA" id="DRRPNAN"/>
<dbReference type="GO" id="GO:0006542">
    <property type="term" value="P:glutamine biosynthetic process"/>
    <property type="evidence" value="ECO:0000318"/>
    <property type="project" value="GO_Central"/>
</dbReference>
<evidence type="ECO:0000256" key="3">
    <source>
        <dbReference type="ARBA" id="ARBA00012937"/>
    </source>
</evidence>
<dbReference type="VEuPathDB" id="TriTrypDB:Tb11.v5.0178"/>
<comment type="similarity">
    <text evidence="2 8 9">Belongs to the glutamine synthetase family.</text>
</comment>
<evidence type="ECO:0000256" key="1">
    <source>
        <dbReference type="ARBA" id="ARBA00004496"/>
    </source>
</evidence>
<evidence type="ECO:0000256" key="8">
    <source>
        <dbReference type="PROSITE-ProRule" id="PRU01331"/>
    </source>
</evidence>
<protein>
    <recommendedName>
        <fullName evidence="3">glutamine synthetase</fullName>
        <ecNumber evidence="3">6.3.1.2</ecNumber>
    </recommendedName>
</protein>
<keyword evidence="6" id="KW-0547">Nucleotide-binding</keyword>
<accession>D6XJ28</accession>
<dbReference type="SMART" id="SM01230">
    <property type="entry name" value="Gln-synt_C"/>
    <property type="match status" value="1"/>
</dbReference>
<feature type="domain" description="GS catalytic" evidence="10">
    <location>
        <begin position="154"/>
        <end position="421"/>
    </location>
</feature>
<dbReference type="STRING" id="185431.Q57ZJ2"/>
<dbReference type="Gene3D" id="3.30.590.10">
    <property type="entry name" value="Glutamine synthetase/guanido kinase, catalytic domain"/>
    <property type="match status" value="1"/>
</dbReference>